<dbReference type="AlphaFoldDB" id="A0A4U2Q0Q2"/>
<name>A0A4U2Q0Q2_9BACL</name>
<evidence type="ECO:0000313" key="2">
    <source>
        <dbReference type="EMBL" id="TKH45575.1"/>
    </source>
</evidence>
<sequence>MRNGGITLSQLQINHTILEQRFPHVATQINSLPNDDLSIPLFTEPFERDTAWLNAVQGAIGNGKILFVYGFERGLSIVDLLELYPNHWLFVYEPDERLFRKAVTEYDLSLLLGHPNLYWLSVGDSQLDMMFHMLSSYMMEDLVFIALRKYLTDDMSMLREVKGKFEEYRQSFMIDKHTEHRFREEWTRNFLYHLSDVLYTPSIERLFHAFEGVTVIVVSSGPSLQEDIEWLKKLRPHALIISAGSSIQALIKHGIQPHLAVIMDGHSVNKKIFASSETREQPLLFTSSSYYEISDQNCAGKIHSIMKSDAVSQYFFGLSKEELFISPTETVAGTAIQTAAYLGAKRIILAGQDLSFPDNKFYADGIEHFAAETTDKIVQEAPKKVLNVKGTYNTTDESFSLMKNGLENLIKALPRIEFINSTRNGAVIEGAPYEPMEEMYKLLASESVDHDAIADLINKINIAADMNKVQDVRDKLIATLGDLSNVRSEIAAIHKLMKKIREFSRTKPAKAQSMVESIEQMWGLIANRDWFSPIFESIMPIEIARFDQVLPVIVTEHQLTRKSDLIYEYLGKLLQDITAQIPILEEMFSESIRRLDKKTDSEPVVYKDI</sequence>
<dbReference type="Proteomes" id="UP000308114">
    <property type="component" value="Unassembled WGS sequence"/>
</dbReference>
<dbReference type="Pfam" id="PF01973">
    <property type="entry name" value="MptE-like"/>
    <property type="match status" value="1"/>
</dbReference>
<dbReference type="InterPro" id="IPR002826">
    <property type="entry name" value="MptE-like"/>
</dbReference>
<accession>A0A4U2Q0Q2</accession>
<organism evidence="2 3">
    <name type="scientific">Paenibacillus terrae</name>
    <dbReference type="NCBI Taxonomy" id="159743"/>
    <lineage>
        <taxon>Bacteria</taxon>
        <taxon>Bacillati</taxon>
        <taxon>Bacillota</taxon>
        <taxon>Bacilli</taxon>
        <taxon>Bacillales</taxon>
        <taxon>Paenibacillaceae</taxon>
        <taxon>Paenibacillus</taxon>
    </lineage>
</organism>
<evidence type="ECO:0000313" key="3">
    <source>
        <dbReference type="Proteomes" id="UP000308114"/>
    </source>
</evidence>
<dbReference type="PANTHER" id="PTHR41786:SF1">
    <property type="entry name" value="6-HYDROXYMETHYLPTERIN DIPHOSPHOKINASE MPTE-LIKE DOMAIN-CONTAINING PROTEIN"/>
    <property type="match status" value="1"/>
</dbReference>
<feature type="domain" description="6-hydroxymethylpterin diphosphokinase MptE-like" evidence="1">
    <location>
        <begin position="189"/>
        <end position="358"/>
    </location>
</feature>
<gene>
    <name evidence="2" type="ORF">C1I60_03685</name>
</gene>
<dbReference type="EMBL" id="PNXQ01000005">
    <property type="protein sequence ID" value="TKH45575.1"/>
    <property type="molecule type" value="Genomic_DNA"/>
</dbReference>
<proteinExistence type="predicted"/>
<comment type="caution">
    <text evidence="2">The sequence shown here is derived from an EMBL/GenBank/DDBJ whole genome shotgun (WGS) entry which is preliminary data.</text>
</comment>
<protein>
    <recommendedName>
        <fullName evidence="1">6-hydroxymethylpterin diphosphokinase MptE-like domain-containing protein</fullName>
    </recommendedName>
</protein>
<reference evidence="2 3" key="1">
    <citation type="submission" date="2018-01" db="EMBL/GenBank/DDBJ databases">
        <title>Bacillales members from the olive rhizosphere are effective biological control agents against Verticillium dahliae.</title>
        <authorList>
            <person name="Gomez-Lama C."/>
            <person name="Legarda G."/>
            <person name="Ruano-Rosa D."/>
            <person name="Pizarro-Tobias P."/>
            <person name="Valverde-Corredor A."/>
            <person name="Niqui J.L."/>
            <person name="Trivino J.C."/>
            <person name="Roca A."/>
            <person name="Mercado-Blanco J."/>
        </authorList>
    </citation>
    <scope>NUCLEOTIDE SEQUENCE [LARGE SCALE GENOMIC DNA]</scope>
    <source>
        <strain evidence="2 3">PIC167</strain>
    </source>
</reference>
<dbReference type="Gene3D" id="3.90.1480.10">
    <property type="entry name" value="Alpha-2,3-sialyltransferase"/>
    <property type="match status" value="1"/>
</dbReference>
<dbReference type="PANTHER" id="PTHR41786">
    <property type="entry name" value="MOTILITY ACCESSORY FACTOR MAF"/>
    <property type="match status" value="1"/>
</dbReference>
<evidence type="ECO:0000259" key="1">
    <source>
        <dbReference type="Pfam" id="PF01973"/>
    </source>
</evidence>